<evidence type="ECO:0000256" key="1">
    <source>
        <dbReference type="SAM" id="MobiDB-lite"/>
    </source>
</evidence>
<dbReference type="EMBL" id="CAJOBB010006954">
    <property type="protein sequence ID" value="CAF4174437.1"/>
    <property type="molecule type" value="Genomic_DNA"/>
</dbReference>
<organism evidence="2 4">
    <name type="scientific">Adineta steineri</name>
    <dbReference type="NCBI Taxonomy" id="433720"/>
    <lineage>
        <taxon>Eukaryota</taxon>
        <taxon>Metazoa</taxon>
        <taxon>Spiralia</taxon>
        <taxon>Gnathifera</taxon>
        <taxon>Rotifera</taxon>
        <taxon>Eurotatoria</taxon>
        <taxon>Bdelloidea</taxon>
        <taxon>Adinetida</taxon>
        <taxon>Adinetidae</taxon>
        <taxon>Adineta</taxon>
    </lineage>
</organism>
<dbReference type="Proteomes" id="UP000663860">
    <property type="component" value="Unassembled WGS sequence"/>
</dbReference>
<dbReference type="AlphaFoldDB" id="A0A815HQA3"/>
<evidence type="ECO:0008006" key="5">
    <source>
        <dbReference type="Google" id="ProtNLM"/>
    </source>
</evidence>
<feature type="compositionally biased region" description="Polar residues" evidence="1">
    <location>
        <begin position="1"/>
        <end position="10"/>
    </location>
</feature>
<accession>A0A815HQA3</accession>
<evidence type="ECO:0000313" key="4">
    <source>
        <dbReference type="Proteomes" id="UP000663860"/>
    </source>
</evidence>
<dbReference type="EMBL" id="CAJNOE010000910">
    <property type="protein sequence ID" value="CAF1357042.1"/>
    <property type="molecule type" value="Genomic_DNA"/>
</dbReference>
<proteinExistence type="predicted"/>
<protein>
    <recommendedName>
        <fullName evidence="5">Replication-associated protein</fullName>
    </recommendedName>
</protein>
<dbReference type="SUPFAM" id="SSF52540">
    <property type="entry name" value="P-loop containing nucleoside triphosphate hydrolases"/>
    <property type="match status" value="1"/>
</dbReference>
<sequence>MSTIPRNQIEQGREDESSSLHSSNVPSRRYNVNDIDIDESPIKSTPYHFQPGSIIHPTTFQQVLNEVIGPVEEGEEHSDIDEDHDKMMMMMYNELFNETNFDKELERDLHHLSQFIQESQPPNDDVANDMIHQLNEVLRTTTITEHQMDIDDSDNNQPRISSDLTEHDIPIVYYGHLDRETLSQEFQFNLQQVPYDPDERFNAKTFAITSWTNVSKDIVMEYIKDHFVTGNEIAWNAYIKKGGNYSEFGSFRSTRLRGDPIQRLAAASATTMGPTVTTTTHRPITIRAQKEQQQERNKEISRQAFKLAEVNVHQAMDYIREMIPEKFLPHSSWYLSTFNYIHGRRQQHLHETGESNKENVWPDSFQQCTPALKEVVNRWIRHHFSRTKRAKCLILIGPTGTGKTTFALSLPGHVNHFKGRWNLDSWHDFARYSVYDDIPWDEFSARNYPDKKDLLTQNGKLSASDKYRRTVDINVRQPAIVLLNPEDAGSLTHEPNTVEEQQSTQYWKKRAIVYIMGPNEYFYRRPQRATTASNQTTSSTNSSLESNAERLGAPDEFEKAIQQWKAKQ</sequence>
<dbReference type="InterPro" id="IPR027417">
    <property type="entry name" value="P-loop_NTPase"/>
</dbReference>
<feature type="compositionally biased region" description="Low complexity" evidence="1">
    <location>
        <begin position="529"/>
        <end position="546"/>
    </location>
</feature>
<name>A0A815HQA3_9BILA</name>
<dbReference type="Gene3D" id="3.40.50.300">
    <property type="entry name" value="P-loop containing nucleotide triphosphate hydrolases"/>
    <property type="match status" value="1"/>
</dbReference>
<reference evidence="2" key="1">
    <citation type="submission" date="2021-02" db="EMBL/GenBank/DDBJ databases">
        <authorList>
            <person name="Nowell W R."/>
        </authorList>
    </citation>
    <scope>NUCLEOTIDE SEQUENCE</scope>
</reference>
<feature type="region of interest" description="Disordered" evidence="1">
    <location>
        <begin position="1"/>
        <end position="32"/>
    </location>
</feature>
<dbReference type="Proteomes" id="UP000663868">
    <property type="component" value="Unassembled WGS sequence"/>
</dbReference>
<evidence type="ECO:0000313" key="2">
    <source>
        <dbReference type="EMBL" id="CAF1357042.1"/>
    </source>
</evidence>
<feature type="region of interest" description="Disordered" evidence="1">
    <location>
        <begin position="528"/>
        <end position="556"/>
    </location>
</feature>
<evidence type="ECO:0000313" key="3">
    <source>
        <dbReference type="EMBL" id="CAF4174437.1"/>
    </source>
</evidence>
<comment type="caution">
    <text evidence="2">The sequence shown here is derived from an EMBL/GenBank/DDBJ whole genome shotgun (WGS) entry which is preliminary data.</text>
</comment>
<gene>
    <name evidence="2" type="ORF">IZO911_LOCUS37098</name>
    <name evidence="3" type="ORF">KXQ929_LOCUS38583</name>
</gene>